<feature type="domain" description="L,D-TPase catalytic" evidence="11">
    <location>
        <begin position="28"/>
        <end position="137"/>
    </location>
</feature>
<dbReference type="Pfam" id="PF03734">
    <property type="entry name" value="YkuD"/>
    <property type="match status" value="1"/>
</dbReference>
<keyword evidence="8 9" id="KW-0961">Cell wall biogenesis/degradation</keyword>
<dbReference type="GO" id="GO:0071555">
    <property type="term" value="P:cell wall organization"/>
    <property type="evidence" value="ECO:0007669"/>
    <property type="project" value="UniProtKB-UniRule"/>
</dbReference>
<keyword evidence="7 9" id="KW-0573">Peptidoglycan synthesis</keyword>
<evidence type="ECO:0000256" key="7">
    <source>
        <dbReference type="ARBA" id="ARBA00022984"/>
    </source>
</evidence>
<keyword evidence="4" id="KW-0808">Transferase</keyword>
<dbReference type="Gene3D" id="1.10.101.10">
    <property type="entry name" value="PGBD-like superfamily/PGBD"/>
    <property type="match status" value="1"/>
</dbReference>
<feature type="compositionally biased region" description="Polar residues" evidence="10">
    <location>
        <begin position="1"/>
        <end position="15"/>
    </location>
</feature>
<evidence type="ECO:0000256" key="3">
    <source>
        <dbReference type="ARBA" id="ARBA00022676"/>
    </source>
</evidence>
<feature type="region of interest" description="Disordered" evidence="10">
    <location>
        <begin position="1"/>
        <end position="21"/>
    </location>
</feature>
<dbReference type="GO" id="GO:0018104">
    <property type="term" value="P:peptidoglycan-protein cross-linking"/>
    <property type="evidence" value="ECO:0007669"/>
    <property type="project" value="TreeGrafter"/>
</dbReference>
<dbReference type="GO" id="GO:0071972">
    <property type="term" value="F:peptidoglycan L,D-transpeptidase activity"/>
    <property type="evidence" value="ECO:0007669"/>
    <property type="project" value="TreeGrafter"/>
</dbReference>
<evidence type="ECO:0000313" key="12">
    <source>
        <dbReference type="EMBL" id="KPV42186.1"/>
    </source>
</evidence>
<dbReference type="InterPro" id="IPR002477">
    <property type="entry name" value="Peptidoglycan-bd-like"/>
</dbReference>
<dbReference type="InterPro" id="IPR036366">
    <property type="entry name" value="PGBDSf"/>
</dbReference>
<keyword evidence="13" id="KW-1185">Reference proteome</keyword>
<dbReference type="STRING" id="471514.AN477_18980"/>
<evidence type="ECO:0000256" key="1">
    <source>
        <dbReference type="ARBA" id="ARBA00004752"/>
    </source>
</evidence>
<dbReference type="Gene3D" id="2.40.440.10">
    <property type="entry name" value="L,D-transpeptidase catalytic domain-like"/>
    <property type="match status" value="1"/>
</dbReference>
<evidence type="ECO:0000256" key="2">
    <source>
        <dbReference type="ARBA" id="ARBA00005992"/>
    </source>
</evidence>
<dbReference type="UniPathway" id="UPA00219"/>
<dbReference type="InterPro" id="IPR050979">
    <property type="entry name" value="LD-transpeptidase"/>
</dbReference>
<comment type="similarity">
    <text evidence="2">Belongs to the YkuD family.</text>
</comment>
<evidence type="ECO:0000256" key="5">
    <source>
        <dbReference type="ARBA" id="ARBA00022801"/>
    </source>
</evidence>
<name>A0A0P9CA57_9BACL</name>
<feature type="active site" description="Proton donor/acceptor" evidence="9">
    <location>
        <position position="97"/>
    </location>
</feature>
<evidence type="ECO:0000256" key="9">
    <source>
        <dbReference type="PROSITE-ProRule" id="PRU01373"/>
    </source>
</evidence>
<dbReference type="GO" id="GO:0005576">
    <property type="term" value="C:extracellular region"/>
    <property type="evidence" value="ECO:0007669"/>
    <property type="project" value="TreeGrafter"/>
</dbReference>
<evidence type="ECO:0000256" key="6">
    <source>
        <dbReference type="ARBA" id="ARBA00022960"/>
    </source>
</evidence>
<dbReference type="PANTHER" id="PTHR30582:SF24">
    <property type="entry name" value="L,D-TRANSPEPTIDASE ERFK_SRFK-RELATED"/>
    <property type="match status" value="1"/>
</dbReference>
<dbReference type="CDD" id="cd16913">
    <property type="entry name" value="YkuD_like"/>
    <property type="match status" value="1"/>
</dbReference>
<dbReference type="GO" id="GO:0016757">
    <property type="term" value="F:glycosyltransferase activity"/>
    <property type="evidence" value="ECO:0007669"/>
    <property type="project" value="UniProtKB-KW"/>
</dbReference>
<accession>A0A0P9CA57</accession>
<evidence type="ECO:0000313" key="13">
    <source>
        <dbReference type="Proteomes" id="UP000050482"/>
    </source>
</evidence>
<gene>
    <name evidence="12" type="ORF">AN477_18980</name>
</gene>
<dbReference type="PATRIC" id="fig|471514.4.peg.1481"/>
<dbReference type="PANTHER" id="PTHR30582">
    <property type="entry name" value="L,D-TRANSPEPTIDASE"/>
    <property type="match status" value="1"/>
</dbReference>
<sequence length="222" mass="24339">MYAETTQNTAPSSEAESIDPHSAQKVRYEIRIDTKRPVLNLYRNSSLYKTYPVALGKPATPTPIGNWKIVDKQRGWGGGFGTRWLGLNVPWGTYGIHGTNRPQLIGQYVSNGCIRMRNADVEQLYDTVPVGTPVIIHGNPVKSLRTLSLGNIGADVLVVQQRLHSAGFYSDRMDGKFSGEMQFALSLYQLAHHLPMDGTVSLDDYASLGITSDKRASSAAAN</sequence>
<keyword evidence="3" id="KW-0328">Glycosyltransferase</keyword>
<dbReference type="SUPFAM" id="SSF47090">
    <property type="entry name" value="PGBD-like"/>
    <property type="match status" value="1"/>
</dbReference>
<dbReference type="GO" id="GO:0008360">
    <property type="term" value="P:regulation of cell shape"/>
    <property type="evidence" value="ECO:0007669"/>
    <property type="project" value="UniProtKB-UniRule"/>
</dbReference>
<evidence type="ECO:0000256" key="8">
    <source>
        <dbReference type="ARBA" id="ARBA00023316"/>
    </source>
</evidence>
<comment type="caution">
    <text evidence="12">The sequence shown here is derived from an EMBL/GenBank/DDBJ whole genome shotgun (WGS) entry which is preliminary data.</text>
</comment>
<dbReference type="PROSITE" id="PS52029">
    <property type="entry name" value="LD_TPASE"/>
    <property type="match status" value="1"/>
</dbReference>
<dbReference type="SUPFAM" id="SSF141523">
    <property type="entry name" value="L,D-transpeptidase catalytic domain-like"/>
    <property type="match status" value="1"/>
</dbReference>
<dbReference type="InterPro" id="IPR036365">
    <property type="entry name" value="PGBD-like_sf"/>
</dbReference>
<dbReference type="InterPro" id="IPR038063">
    <property type="entry name" value="Transpep_catalytic_dom"/>
</dbReference>
<dbReference type="Pfam" id="PF01471">
    <property type="entry name" value="PG_binding_1"/>
    <property type="match status" value="1"/>
</dbReference>
<reference evidence="12 13" key="1">
    <citation type="submission" date="2015-09" db="EMBL/GenBank/DDBJ databases">
        <title>Draft genome sequence of Alicyclobacillus ferrooxydans DSM 22381.</title>
        <authorList>
            <person name="Hemp J."/>
        </authorList>
    </citation>
    <scope>NUCLEOTIDE SEQUENCE [LARGE SCALE GENOMIC DNA]</scope>
    <source>
        <strain evidence="12 13">TC-34</strain>
    </source>
</reference>
<dbReference type="InterPro" id="IPR005490">
    <property type="entry name" value="LD_TPept_cat_dom"/>
</dbReference>
<feature type="active site" description="Nucleophile" evidence="9">
    <location>
        <position position="113"/>
    </location>
</feature>
<dbReference type="EMBL" id="LJCO01000082">
    <property type="protein sequence ID" value="KPV42186.1"/>
    <property type="molecule type" value="Genomic_DNA"/>
</dbReference>
<dbReference type="Proteomes" id="UP000050482">
    <property type="component" value="Unassembled WGS sequence"/>
</dbReference>
<comment type="pathway">
    <text evidence="1 9">Cell wall biogenesis; peptidoglycan biosynthesis.</text>
</comment>
<dbReference type="AlphaFoldDB" id="A0A0P9CA57"/>
<evidence type="ECO:0000256" key="10">
    <source>
        <dbReference type="SAM" id="MobiDB-lite"/>
    </source>
</evidence>
<evidence type="ECO:0000256" key="4">
    <source>
        <dbReference type="ARBA" id="ARBA00022679"/>
    </source>
</evidence>
<keyword evidence="6 9" id="KW-0133">Cell shape</keyword>
<protein>
    <recommendedName>
        <fullName evidence="11">L,D-TPase catalytic domain-containing protein</fullName>
    </recommendedName>
</protein>
<keyword evidence="5" id="KW-0378">Hydrolase</keyword>
<proteinExistence type="inferred from homology"/>
<evidence type="ECO:0000259" key="11">
    <source>
        <dbReference type="PROSITE" id="PS52029"/>
    </source>
</evidence>
<organism evidence="12 13">
    <name type="scientific">Alicyclobacillus ferrooxydans</name>
    <dbReference type="NCBI Taxonomy" id="471514"/>
    <lineage>
        <taxon>Bacteria</taxon>
        <taxon>Bacillati</taxon>
        <taxon>Bacillota</taxon>
        <taxon>Bacilli</taxon>
        <taxon>Bacillales</taxon>
        <taxon>Alicyclobacillaceae</taxon>
        <taxon>Alicyclobacillus</taxon>
    </lineage>
</organism>